<reference evidence="3 4" key="1">
    <citation type="submission" date="2018-05" db="EMBL/GenBank/DDBJ databases">
        <title>Draft genome of Methanospirillum lacunae Ki8-1.</title>
        <authorList>
            <person name="Dueholm M.S."/>
            <person name="Nielsen P.H."/>
            <person name="Bakmann L.F."/>
            <person name="Otzen D.E."/>
        </authorList>
    </citation>
    <scope>NUCLEOTIDE SEQUENCE [LARGE SCALE GENOMIC DNA]</scope>
    <source>
        <strain evidence="3 4">Ki8-1</strain>
    </source>
</reference>
<dbReference type="OrthoDB" id="4907at2157"/>
<sequence>MNDINEGFEDKTILVTGGAGAVGGNLVRALDALDTKKIIILDNLSSSYVWNIPKSPKIQFIQGDILNDENLKWAFREKPQIVYHLAAHFANQNSVDSPEKDLLVNGLGILKVLQYAQLGSVDRFVYSSSGCGVYGLDSKMPFEEHDISIHLHTPYQVTKLLGELYTNYFYNMYDLPIVNARFFNSFGPGEVPGKYRNVIPNFFYWSMKGLPLPITGDGTETRDWTYVGDIVNGLLAMGVQEKAIGEAFNLGAGKEQRVIDMANAVNNLTGNVAGIKYTQRRDWDVKTRLLSCIDKSRKNLKYNPVIDFSKGLEKTHEWFVENWNDIKNCAEFS</sequence>
<dbReference type="PANTHER" id="PTHR43000">
    <property type="entry name" value="DTDP-D-GLUCOSE 4,6-DEHYDRATASE-RELATED"/>
    <property type="match status" value="1"/>
</dbReference>
<dbReference type="InterPro" id="IPR001509">
    <property type="entry name" value="Epimerase_deHydtase"/>
</dbReference>
<proteinExistence type="inferred from homology"/>
<feature type="domain" description="NAD-dependent epimerase/dehydratase" evidence="2">
    <location>
        <begin position="13"/>
        <end position="251"/>
    </location>
</feature>
<accession>A0A2V2N2I4</accession>
<gene>
    <name evidence="3" type="ORF">DK846_07335</name>
</gene>
<name>A0A2V2N2I4_9EURY</name>
<evidence type="ECO:0000259" key="2">
    <source>
        <dbReference type="Pfam" id="PF01370"/>
    </source>
</evidence>
<comment type="caution">
    <text evidence="3">The sequence shown here is derived from an EMBL/GenBank/DDBJ whole genome shotgun (WGS) entry which is preliminary data.</text>
</comment>
<evidence type="ECO:0000313" key="4">
    <source>
        <dbReference type="Proteomes" id="UP000245657"/>
    </source>
</evidence>
<evidence type="ECO:0000256" key="1">
    <source>
        <dbReference type="ARBA" id="ARBA00007637"/>
    </source>
</evidence>
<comment type="similarity">
    <text evidence="1">Belongs to the NAD(P)-dependent epimerase/dehydratase family.</text>
</comment>
<dbReference type="EMBL" id="QGMY01000006">
    <property type="protein sequence ID" value="PWR72755.1"/>
    <property type="molecule type" value="Genomic_DNA"/>
</dbReference>
<dbReference type="Proteomes" id="UP000245657">
    <property type="component" value="Unassembled WGS sequence"/>
</dbReference>
<evidence type="ECO:0000313" key="3">
    <source>
        <dbReference type="EMBL" id="PWR72755.1"/>
    </source>
</evidence>
<dbReference type="Gene3D" id="3.90.25.10">
    <property type="entry name" value="UDP-galactose 4-epimerase, domain 1"/>
    <property type="match status" value="1"/>
</dbReference>
<dbReference type="Pfam" id="PF01370">
    <property type="entry name" value="Epimerase"/>
    <property type="match status" value="1"/>
</dbReference>
<dbReference type="RefSeq" id="WP_109968266.1">
    <property type="nucleotide sequence ID" value="NZ_CP176093.1"/>
</dbReference>
<keyword evidence="4" id="KW-1185">Reference proteome</keyword>
<dbReference type="SUPFAM" id="SSF51735">
    <property type="entry name" value="NAD(P)-binding Rossmann-fold domains"/>
    <property type="match status" value="1"/>
</dbReference>
<dbReference type="AlphaFoldDB" id="A0A2V2N2I4"/>
<protein>
    <submittedName>
        <fullName evidence="3">Nucleotide sugar epimerase</fullName>
    </submittedName>
</protein>
<dbReference type="GeneID" id="97548544"/>
<organism evidence="3 4">
    <name type="scientific">Methanospirillum lacunae</name>
    <dbReference type="NCBI Taxonomy" id="668570"/>
    <lineage>
        <taxon>Archaea</taxon>
        <taxon>Methanobacteriati</taxon>
        <taxon>Methanobacteriota</taxon>
        <taxon>Stenosarchaea group</taxon>
        <taxon>Methanomicrobia</taxon>
        <taxon>Methanomicrobiales</taxon>
        <taxon>Methanospirillaceae</taxon>
        <taxon>Methanospirillum</taxon>
    </lineage>
</organism>
<dbReference type="InterPro" id="IPR036291">
    <property type="entry name" value="NAD(P)-bd_dom_sf"/>
</dbReference>
<dbReference type="Gene3D" id="3.40.50.720">
    <property type="entry name" value="NAD(P)-binding Rossmann-like Domain"/>
    <property type="match status" value="1"/>
</dbReference>